<comment type="caution">
    <text evidence="1">The sequence shown here is derived from an EMBL/GenBank/DDBJ whole genome shotgun (WGS) entry which is preliminary data.</text>
</comment>
<accession>A0ACC2F9K6</accession>
<organism evidence="1 2">
    <name type="scientific">Dallia pectoralis</name>
    <name type="common">Alaska blackfish</name>
    <dbReference type="NCBI Taxonomy" id="75939"/>
    <lineage>
        <taxon>Eukaryota</taxon>
        <taxon>Metazoa</taxon>
        <taxon>Chordata</taxon>
        <taxon>Craniata</taxon>
        <taxon>Vertebrata</taxon>
        <taxon>Euteleostomi</taxon>
        <taxon>Actinopterygii</taxon>
        <taxon>Neopterygii</taxon>
        <taxon>Teleostei</taxon>
        <taxon>Protacanthopterygii</taxon>
        <taxon>Esociformes</taxon>
        <taxon>Umbridae</taxon>
        <taxon>Dallia</taxon>
    </lineage>
</organism>
<keyword evidence="2" id="KW-1185">Reference proteome</keyword>
<protein>
    <submittedName>
        <fullName evidence="1">Uncharacterized protein</fullName>
    </submittedName>
</protein>
<proteinExistence type="predicted"/>
<reference evidence="1" key="1">
    <citation type="submission" date="2021-05" db="EMBL/GenBank/DDBJ databases">
        <authorList>
            <person name="Pan Q."/>
            <person name="Jouanno E."/>
            <person name="Zahm M."/>
            <person name="Klopp C."/>
            <person name="Cabau C."/>
            <person name="Louis A."/>
            <person name="Berthelot C."/>
            <person name="Parey E."/>
            <person name="Roest Crollius H."/>
            <person name="Montfort J."/>
            <person name="Robinson-Rechavi M."/>
            <person name="Bouchez O."/>
            <person name="Lampietro C."/>
            <person name="Lopez Roques C."/>
            <person name="Donnadieu C."/>
            <person name="Postlethwait J."/>
            <person name="Bobe J."/>
            <person name="Dillon D."/>
            <person name="Chandos A."/>
            <person name="von Hippel F."/>
            <person name="Guiguen Y."/>
        </authorList>
    </citation>
    <scope>NUCLEOTIDE SEQUENCE</scope>
    <source>
        <strain evidence="1">YG-Jan2019</strain>
    </source>
</reference>
<evidence type="ECO:0000313" key="1">
    <source>
        <dbReference type="EMBL" id="KAJ7987965.1"/>
    </source>
</evidence>
<dbReference type="EMBL" id="CM055758">
    <property type="protein sequence ID" value="KAJ7987965.1"/>
    <property type="molecule type" value="Genomic_DNA"/>
</dbReference>
<name>A0ACC2F9K6_DALPE</name>
<evidence type="ECO:0000313" key="2">
    <source>
        <dbReference type="Proteomes" id="UP001157502"/>
    </source>
</evidence>
<dbReference type="Proteomes" id="UP001157502">
    <property type="component" value="Chromosome 31"/>
</dbReference>
<sequence>MGVCKELKVKLLSPADIAFLRDYSITMTPLKRASNILQSESSVYMGSLLPVIHERTQQARDTKPDLQTTHQSPEKWPA</sequence>
<gene>
    <name evidence="1" type="ORF">DPEC_G00318730</name>
</gene>